<dbReference type="PANTHER" id="PTHR36837">
    <property type="entry name" value="POLY(3-HYDROXYALKANOATE) POLYMERASE SUBUNIT PHAC"/>
    <property type="match status" value="1"/>
</dbReference>
<dbReference type="InterPro" id="IPR029058">
    <property type="entry name" value="AB_hydrolase_fold"/>
</dbReference>
<dbReference type="Gene3D" id="3.40.50.1820">
    <property type="entry name" value="alpha/beta hydrolase"/>
    <property type="match status" value="1"/>
</dbReference>
<organism evidence="1">
    <name type="scientific">uncultured Solirubrobacteraceae bacterium</name>
    <dbReference type="NCBI Taxonomy" id="1162706"/>
    <lineage>
        <taxon>Bacteria</taxon>
        <taxon>Bacillati</taxon>
        <taxon>Actinomycetota</taxon>
        <taxon>Thermoleophilia</taxon>
        <taxon>Solirubrobacterales</taxon>
        <taxon>Solirubrobacteraceae</taxon>
        <taxon>environmental samples</taxon>
    </lineage>
</organism>
<dbReference type="Pfam" id="PF11339">
    <property type="entry name" value="DUF3141"/>
    <property type="match status" value="1"/>
</dbReference>
<protein>
    <submittedName>
        <fullName evidence="1">Polyhydroxyalkanoic acid synthase</fullName>
    </submittedName>
</protein>
<name>A0A6J4TTV2_9ACTN</name>
<dbReference type="SUPFAM" id="SSF53474">
    <property type="entry name" value="alpha/beta-Hydrolases"/>
    <property type="match status" value="1"/>
</dbReference>
<dbReference type="InterPro" id="IPR024501">
    <property type="entry name" value="DUF3141"/>
</dbReference>
<proteinExistence type="predicted"/>
<accession>A0A6J4TTV2</accession>
<dbReference type="EMBL" id="CADCVT010000416">
    <property type="protein sequence ID" value="CAA9531413.1"/>
    <property type="molecule type" value="Genomic_DNA"/>
</dbReference>
<reference evidence="1" key="1">
    <citation type="submission" date="2020-02" db="EMBL/GenBank/DDBJ databases">
        <authorList>
            <person name="Meier V. D."/>
        </authorList>
    </citation>
    <scope>NUCLEOTIDE SEQUENCE</scope>
    <source>
        <strain evidence="1">AVDCRST_MAG85</strain>
    </source>
</reference>
<dbReference type="PANTHER" id="PTHR36837:SF2">
    <property type="entry name" value="POLY(3-HYDROXYALKANOATE) POLYMERASE SUBUNIT PHAC"/>
    <property type="match status" value="1"/>
</dbReference>
<sequence length="366" mass="39742">MLPTLPGPGQLSDAAANLFDKVVRGGVADLRTTPARIIHEGPQCTVFRYLERDGVRYDKPPVLLVPPLAAPALCFDLRRGHSLAEHLLRQGHPTYLVEYGAISFSDRELGLEHWVEDVIPTAVRAVSEAAGGESVQLVGWCLGGIMSLLSIAGDPDLPVGAIGLVASPFDFTRVRLMAPIRPVANLTNGALLSQVYRTLGGAPAPIVRRAFQLTSIDKEITRPYAILRHLHDRDWLAHLEAVDRFMAGMHAYPGRTFGQLYHQFFRVNDLADGHTVLSDKEIDLADVRVPVLSVAGKTDVLAPQPAVHHVAELLPNAPQVRLEQSPGGHLGVLTGRSARQTTWRYLDEFLSEAGATAETQGSLRAA</sequence>
<gene>
    <name evidence="1" type="ORF">AVDCRST_MAG85-3712</name>
</gene>
<evidence type="ECO:0000313" key="1">
    <source>
        <dbReference type="EMBL" id="CAA9531413.1"/>
    </source>
</evidence>
<dbReference type="InterPro" id="IPR051321">
    <property type="entry name" value="PHA/PHB_synthase"/>
</dbReference>
<dbReference type="AlphaFoldDB" id="A0A6J4TTV2"/>